<protein>
    <submittedName>
        <fullName evidence="2">Septum formation initiator family protein</fullName>
    </submittedName>
</protein>
<dbReference type="Proteomes" id="UP000509367">
    <property type="component" value="Chromosome"/>
</dbReference>
<feature type="coiled-coil region" evidence="1">
    <location>
        <begin position="41"/>
        <end position="68"/>
    </location>
</feature>
<keyword evidence="3" id="KW-1185">Reference proteome</keyword>
<dbReference type="RefSeq" id="WP_175276084.1">
    <property type="nucleotide sequence ID" value="NZ_CP054836.1"/>
</dbReference>
<proteinExistence type="predicted"/>
<evidence type="ECO:0000313" key="2">
    <source>
        <dbReference type="EMBL" id="QKV18188.1"/>
    </source>
</evidence>
<keyword evidence="1" id="KW-0175">Coiled coil</keyword>
<dbReference type="Pfam" id="PF04977">
    <property type="entry name" value="DivIC"/>
    <property type="match status" value="1"/>
</dbReference>
<dbReference type="AlphaFoldDB" id="A0A6N1VBY3"/>
<accession>A0A6N1VBY3</accession>
<name>A0A6N1VBY3_9HYPH</name>
<dbReference type="InterPro" id="IPR007060">
    <property type="entry name" value="FtsL/DivIC"/>
</dbReference>
<organism evidence="2 3">
    <name type="scientific">Oricola thermophila</name>
    <dbReference type="NCBI Taxonomy" id="2742145"/>
    <lineage>
        <taxon>Bacteria</taxon>
        <taxon>Pseudomonadati</taxon>
        <taxon>Pseudomonadota</taxon>
        <taxon>Alphaproteobacteria</taxon>
        <taxon>Hyphomicrobiales</taxon>
        <taxon>Ahrensiaceae</taxon>
        <taxon>Oricola</taxon>
    </lineage>
</organism>
<evidence type="ECO:0000313" key="3">
    <source>
        <dbReference type="Proteomes" id="UP000509367"/>
    </source>
</evidence>
<sequence>MWTRQRRRSPYRHLVLPVFTFCVLAYFGHHALTGKYGLASKREYERRIEVLKVELASLEERRQQLDKRTAMLRDGSLERDMIDEQARRLLGVTRANEIVILHGFQN</sequence>
<dbReference type="EMBL" id="CP054836">
    <property type="protein sequence ID" value="QKV18188.1"/>
    <property type="molecule type" value="Genomic_DNA"/>
</dbReference>
<gene>
    <name evidence="2" type="ORF">HTY61_06830</name>
</gene>
<reference evidence="2 3" key="1">
    <citation type="submission" date="2020-06" db="EMBL/GenBank/DDBJ databases">
        <title>Oricola thermophila sp. nov. isolated from a tidal sediments.</title>
        <authorList>
            <person name="Kwon K.K."/>
            <person name="Yang S.-H."/>
            <person name="Park M.-J."/>
        </authorList>
    </citation>
    <scope>NUCLEOTIDE SEQUENCE [LARGE SCALE GENOMIC DNA]</scope>
    <source>
        <strain evidence="2 3">MEBiC13590</strain>
    </source>
</reference>
<evidence type="ECO:0000256" key="1">
    <source>
        <dbReference type="SAM" id="Coils"/>
    </source>
</evidence>
<dbReference type="KEGG" id="orm:HTY61_06830"/>